<proteinExistence type="predicted"/>
<evidence type="ECO:0000313" key="1">
    <source>
        <dbReference type="EMBL" id="JAV97308.1"/>
    </source>
</evidence>
<reference evidence="1" key="1">
    <citation type="journal article" date="2016" name="Sci. Rep.">
        <title>Molecular characterization of firefly nuptial gifts: a multi-omics approach sheds light on postcopulatory sexual selection.</title>
        <authorList>
            <person name="Al-Wathiqui N."/>
            <person name="Fallon T.R."/>
            <person name="South A."/>
            <person name="Weng J.K."/>
            <person name="Lewis S.M."/>
        </authorList>
    </citation>
    <scope>NUCLEOTIDE SEQUENCE</scope>
</reference>
<name>A0A1Y1NII3_PHOPY</name>
<sequence>MTSRRWDVNRLCPWYCWYAWLEEWRPVRPDDELLAFPILKSWHKKCFNADRKSRRWYAYSSGFPAELAWERMMQNNIMFSLAWKQSAQNDRMKLMVYSGIQQIMKNKTMIERF</sequence>
<dbReference type="AlphaFoldDB" id="A0A1Y1NII3"/>
<protein>
    <submittedName>
        <fullName evidence="1">Uncharacterized protein</fullName>
    </submittedName>
</protein>
<accession>A0A1Y1NII3</accession>
<dbReference type="EMBL" id="GEZM01002354">
    <property type="protein sequence ID" value="JAV97308.1"/>
    <property type="molecule type" value="Transcribed_RNA"/>
</dbReference>
<organism evidence="1">
    <name type="scientific">Photinus pyralis</name>
    <name type="common">Common eastern firefly</name>
    <name type="synonym">Lampyris pyralis</name>
    <dbReference type="NCBI Taxonomy" id="7054"/>
    <lineage>
        <taxon>Eukaryota</taxon>
        <taxon>Metazoa</taxon>
        <taxon>Ecdysozoa</taxon>
        <taxon>Arthropoda</taxon>
        <taxon>Hexapoda</taxon>
        <taxon>Insecta</taxon>
        <taxon>Pterygota</taxon>
        <taxon>Neoptera</taxon>
        <taxon>Endopterygota</taxon>
        <taxon>Coleoptera</taxon>
        <taxon>Polyphaga</taxon>
        <taxon>Elateriformia</taxon>
        <taxon>Elateroidea</taxon>
        <taxon>Lampyridae</taxon>
        <taxon>Lampyrinae</taxon>
        <taxon>Photinus</taxon>
    </lineage>
</organism>